<evidence type="ECO:0000313" key="3">
    <source>
        <dbReference type="Proteomes" id="UP000275846"/>
    </source>
</evidence>
<feature type="domain" description="MyTH4" evidence="1">
    <location>
        <begin position="1"/>
        <end position="45"/>
    </location>
</feature>
<dbReference type="Pfam" id="PF00784">
    <property type="entry name" value="MyTH4"/>
    <property type="match status" value="1"/>
</dbReference>
<organism evidence="4">
    <name type="scientific">Schistocephalus solidus</name>
    <name type="common">Tapeworm</name>
    <dbReference type="NCBI Taxonomy" id="70667"/>
    <lineage>
        <taxon>Eukaryota</taxon>
        <taxon>Metazoa</taxon>
        <taxon>Spiralia</taxon>
        <taxon>Lophotrochozoa</taxon>
        <taxon>Platyhelminthes</taxon>
        <taxon>Cestoda</taxon>
        <taxon>Eucestoda</taxon>
        <taxon>Diphyllobothriidea</taxon>
        <taxon>Diphyllobothriidae</taxon>
        <taxon>Schistocephalus</taxon>
    </lineage>
</organism>
<dbReference type="EMBL" id="UYSU01054047">
    <property type="protein sequence ID" value="VDM06572.1"/>
    <property type="molecule type" value="Genomic_DNA"/>
</dbReference>
<evidence type="ECO:0000313" key="2">
    <source>
        <dbReference type="EMBL" id="VDM06572.1"/>
    </source>
</evidence>
<dbReference type="WBParaSite" id="SSLN_0002093301-mRNA-1">
    <property type="protein sequence ID" value="SSLN_0002093301-mRNA-1"/>
    <property type="gene ID" value="SSLN_0002093301"/>
</dbReference>
<dbReference type="OrthoDB" id="437889at2759"/>
<proteinExistence type="predicted"/>
<evidence type="ECO:0000313" key="4">
    <source>
        <dbReference type="WBParaSite" id="SSLN_0002093301-mRNA-1"/>
    </source>
</evidence>
<accession>A0A183TUN8</accession>
<gene>
    <name evidence="2" type="ORF">SSLN_LOCUS20186</name>
</gene>
<protein>
    <submittedName>
        <fullName evidence="4">MyTH4 domain-containing protein</fullName>
    </submittedName>
</protein>
<evidence type="ECO:0000259" key="1">
    <source>
        <dbReference type="PROSITE" id="PS51016"/>
    </source>
</evidence>
<keyword evidence="3" id="KW-1185">Reference proteome</keyword>
<dbReference type="AlphaFoldDB" id="A0A183TUN8"/>
<dbReference type="InterPro" id="IPR038185">
    <property type="entry name" value="MyTH4_dom_sf"/>
</dbReference>
<reference evidence="2 3" key="2">
    <citation type="submission" date="2018-11" db="EMBL/GenBank/DDBJ databases">
        <authorList>
            <consortium name="Pathogen Informatics"/>
        </authorList>
    </citation>
    <scope>NUCLEOTIDE SEQUENCE [LARGE SCALE GENOMIC DNA]</scope>
    <source>
        <strain evidence="2 3">NST_G2</strain>
    </source>
</reference>
<dbReference type="InterPro" id="IPR000857">
    <property type="entry name" value="MyTH4_dom"/>
</dbReference>
<dbReference type="PROSITE" id="PS51016">
    <property type="entry name" value="MYTH4"/>
    <property type="match status" value="1"/>
</dbReference>
<dbReference type="Gene3D" id="1.25.40.530">
    <property type="entry name" value="MyTH4 domain"/>
    <property type="match status" value="1"/>
</dbReference>
<reference evidence="4" key="1">
    <citation type="submission" date="2016-06" db="UniProtKB">
        <authorList>
            <consortium name="WormBaseParasite"/>
        </authorList>
    </citation>
    <scope>IDENTIFICATION</scope>
</reference>
<name>A0A183TUN8_SCHSO</name>
<sequence>MGDRSAKMSKPDLASVIVHRGIATPSLRDELYAQLCKQTTGNYNA</sequence>
<dbReference type="GO" id="GO:0005856">
    <property type="term" value="C:cytoskeleton"/>
    <property type="evidence" value="ECO:0007669"/>
    <property type="project" value="InterPro"/>
</dbReference>
<dbReference type="Proteomes" id="UP000275846">
    <property type="component" value="Unassembled WGS sequence"/>
</dbReference>